<dbReference type="GO" id="GO:0051287">
    <property type="term" value="F:NAD binding"/>
    <property type="evidence" value="ECO:0007669"/>
    <property type="project" value="InterPro"/>
</dbReference>
<dbReference type="InterPro" id="IPR014026">
    <property type="entry name" value="UDP-Glc/GDP-Man_DH_dimer"/>
</dbReference>
<dbReference type="InterPro" id="IPR036291">
    <property type="entry name" value="NAD(P)-bd_dom_sf"/>
</dbReference>
<dbReference type="InterPro" id="IPR017476">
    <property type="entry name" value="UDP-Glc/GDP-Man"/>
</dbReference>
<name>A0A3B1BUK8_9ZZZZ</name>
<evidence type="ECO:0000256" key="3">
    <source>
        <dbReference type="ARBA" id="ARBA00012954"/>
    </source>
</evidence>
<comment type="similarity">
    <text evidence="2">Belongs to the UDP-glucose/GDP-mannose dehydrogenase family.</text>
</comment>
<organism evidence="8">
    <name type="scientific">hydrothermal vent metagenome</name>
    <dbReference type="NCBI Taxonomy" id="652676"/>
    <lineage>
        <taxon>unclassified sequences</taxon>
        <taxon>metagenomes</taxon>
        <taxon>ecological metagenomes</taxon>
    </lineage>
</organism>
<evidence type="ECO:0000256" key="4">
    <source>
        <dbReference type="ARBA" id="ARBA00023002"/>
    </source>
</evidence>
<dbReference type="InterPro" id="IPR008927">
    <property type="entry name" value="6-PGluconate_DH-like_C_sf"/>
</dbReference>
<dbReference type="EMBL" id="UOGC01000004">
    <property type="protein sequence ID" value="VAX15218.1"/>
    <property type="molecule type" value="Genomic_DNA"/>
</dbReference>
<feature type="domain" description="UDP-glucose/GDP-mannose dehydrogenase C-terminal" evidence="7">
    <location>
        <begin position="313"/>
        <end position="414"/>
    </location>
</feature>
<gene>
    <name evidence="8" type="ORF">MNBD_NITROSPINAE01-1659</name>
</gene>
<proteinExistence type="inferred from homology"/>
<dbReference type="UniPathway" id="UPA00038">
    <property type="reaction ID" value="UER00491"/>
</dbReference>
<dbReference type="EC" id="1.1.1.22" evidence="3"/>
<reference evidence="8" key="1">
    <citation type="submission" date="2018-06" db="EMBL/GenBank/DDBJ databases">
        <authorList>
            <person name="Zhirakovskaya E."/>
        </authorList>
    </citation>
    <scope>NUCLEOTIDE SEQUENCE</scope>
</reference>
<evidence type="ECO:0000256" key="5">
    <source>
        <dbReference type="ARBA" id="ARBA00023027"/>
    </source>
</evidence>
<dbReference type="Gene3D" id="1.20.5.100">
    <property type="entry name" value="Cytochrome c1, transmembrane anchor, C-terminal"/>
    <property type="match status" value="1"/>
</dbReference>
<dbReference type="SUPFAM" id="SSF52413">
    <property type="entry name" value="UDP-glucose/GDP-mannose dehydrogenase C-terminal domain"/>
    <property type="match status" value="1"/>
</dbReference>
<dbReference type="InterPro" id="IPR028357">
    <property type="entry name" value="UDPglc_DH_bac"/>
</dbReference>
<dbReference type="SUPFAM" id="SSF48179">
    <property type="entry name" value="6-phosphogluconate dehydrogenase C-terminal domain-like"/>
    <property type="match status" value="1"/>
</dbReference>
<evidence type="ECO:0000259" key="7">
    <source>
        <dbReference type="SMART" id="SM00984"/>
    </source>
</evidence>
<sequence length="430" mass="46641">MRLCVIGSGYVGLVTAAVFADLGNDVACVDVDEKKIESLNNRVMPIYEPGLEEMVTRNMDEGRVSFSTDVDSGVKGADVVFICVGTPPKDDGETDLSYIESAARTIGERLNGYKIVVNKSTVPVGTGDLVRRVINETKTTDANFDVVSNPEFLREGSAIGDALNPDRVVIGAPTKEVAVKLLELYATLGSPMLITDVESAEIIKYASNSFLATKISFINAIADICEKVGANVNDVAKGMGADRRIGKEFLNAGLGFGGSCFPKDVLSLIHTSGKLGAEFSLLKEVVKINEERVNHFVHRVIDRFPDVASCTFGVLGLAFKPDTDDMREAKSIDIIKQLTAHGAKVRAYDPVSMDNAAKEMPDITYCDSAYDALTGVDAMIVVTEWREFKLLDMERIKGLMKTPVIFDGRNVYDAGRVRSAGFEYFSIGRG</sequence>
<dbReference type="NCBIfam" id="TIGR03026">
    <property type="entry name" value="NDP-sugDHase"/>
    <property type="match status" value="1"/>
</dbReference>
<dbReference type="GO" id="GO:0003979">
    <property type="term" value="F:UDP-glucose 6-dehydrogenase activity"/>
    <property type="evidence" value="ECO:0007669"/>
    <property type="project" value="UniProtKB-EC"/>
</dbReference>
<comment type="pathway">
    <text evidence="1">Nucleotide-sugar biosynthesis; UDP-alpha-D-glucuronate biosynthesis; UDP-alpha-D-glucuronate from UDP-alpha-D-glucose: step 1/1.</text>
</comment>
<evidence type="ECO:0000256" key="1">
    <source>
        <dbReference type="ARBA" id="ARBA00004701"/>
    </source>
</evidence>
<dbReference type="Pfam" id="PF00984">
    <property type="entry name" value="UDPG_MGDP_dh"/>
    <property type="match status" value="1"/>
</dbReference>
<dbReference type="GO" id="GO:0006065">
    <property type="term" value="P:UDP-glucuronate biosynthetic process"/>
    <property type="evidence" value="ECO:0007669"/>
    <property type="project" value="UniProtKB-UniPathway"/>
</dbReference>
<dbReference type="Pfam" id="PF03720">
    <property type="entry name" value="UDPG_MGDP_dh_C"/>
    <property type="match status" value="1"/>
</dbReference>
<keyword evidence="5" id="KW-0520">NAD</keyword>
<comment type="catalytic activity">
    <reaction evidence="6">
        <text>UDP-alpha-D-glucose + 2 NAD(+) + H2O = UDP-alpha-D-glucuronate + 2 NADH + 3 H(+)</text>
        <dbReference type="Rhea" id="RHEA:23596"/>
        <dbReference type="ChEBI" id="CHEBI:15377"/>
        <dbReference type="ChEBI" id="CHEBI:15378"/>
        <dbReference type="ChEBI" id="CHEBI:57540"/>
        <dbReference type="ChEBI" id="CHEBI:57945"/>
        <dbReference type="ChEBI" id="CHEBI:58052"/>
        <dbReference type="ChEBI" id="CHEBI:58885"/>
        <dbReference type="EC" id="1.1.1.22"/>
    </reaction>
</comment>
<dbReference type="AlphaFoldDB" id="A0A3B1BUK8"/>
<dbReference type="GO" id="GO:0000271">
    <property type="term" value="P:polysaccharide biosynthetic process"/>
    <property type="evidence" value="ECO:0007669"/>
    <property type="project" value="InterPro"/>
</dbReference>
<dbReference type="PIRSF" id="PIRSF000124">
    <property type="entry name" value="UDPglc_GDPman_dh"/>
    <property type="match status" value="1"/>
</dbReference>
<dbReference type="PIRSF" id="PIRSF500134">
    <property type="entry name" value="UDPglc_DH_bac"/>
    <property type="match status" value="1"/>
</dbReference>
<dbReference type="InterPro" id="IPR001732">
    <property type="entry name" value="UDP-Glc/GDP-Man_DH_N"/>
</dbReference>
<dbReference type="InterPro" id="IPR014027">
    <property type="entry name" value="UDP-Glc/GDP-Man_DH_C"/>
</dbReference>
<dbReference type="PANTHER" id="PTHR43750:SF3">
    <property type="entry name" value="UDP-GLUCOSE 6-DEHYDROGENASE TUAD"/>
    <property type="match status" value="1"/>
</dbReference>
<keyword evidence="4 8" id="KW-0560">Oxidoreductase</keyword>
<dbReference type="InterPro" id="IPR036220">
    <property type="entry name" value="UDP-Glc/GDP-Man_DH_C_sf"/>
</dbReference>
<evidence type="ECO:0000256" key="2">
    <source>
        <dbReference type="ARBA" id="ARBA00006601"/>
    </source>
</evidence>
<dbReference type="Pfam" id="PF03721">
    <property type="entry name" value="UDPG_MGDP_dh_N"/>
    <property type="match status" value="1"/>
</dbReference>
<evidence type="ECO:0000256" key="6">
    <source>
        <dbReference type="ARBA" id="ARBA00047473"/>
    </source>
</evidence>
<accession>A0A3B1BUK8</accession>
<dbReference type="SUPFAM" id="SSF51735">
    <property type="entry name" value="NAD(P)-binding Rossmann-fold domains"/>
    <property type="match status" value="1"/>
</dbReference>
<dbReference type="PANTHER" id="PTHR43750">
    <property type="entry name" value="UDP-GLUCOSE 6-DEHYDROGENASE TUAD"/>
    <property type="match status" value="1"/>
</dbReference>
<dbReference type="SMART" id="SM00984">
    <property type="entry name" value="UDPG_MGDP_dh_C"/>
    <property type="match status" value="1"/>
</dbReference>
<dbReference type="Gene3D" id="3.40.50.720">
    <property type="entry name" value="NAD(P)-binding Rossmann-like Domain"/>
    <property type="match status" value="2"/>
</dbReference>
<evidence type="ECO:0000313" key="8">
    <source>
        <dbReference type="EMBL" id="VAX15218.1"/>
    </source>
</evidence>
<protein>
    <recommendedName>
        <fullName evidence="3">UDP-glucose 6-dehydrogenase</fullName>
        <ecNumber evidence="3">1.1.1.22</ecNumber>
    </recommendedName>
</protein>